<dbReference type="EMBL" id="JAHHQF010000071">
    <property type="protein sequence ID" value="MBT9283063.1"/>
    <property type="molecule type" value="Genomic_DNA"/>
</dbReference>
<organism evidence="2 4">
    <name type="scientific">Hydrogenibacillus schlegelii</name>
    <name type="common">Bacillus schlegelii</name>
    <dbReference type="NCBI Taxonomy" id="1484"/>
    <lineage>
        <taxon>Bacteria</taxon>
        <taxon>Bacillati</taxon>
        <taxon>Bacillota</taxon>
        <taxon>Bacilli</taxon>
        <taxon>Bacillales</taxon>
        <taxon>Bacillales Family X. Incertae Sedis</taxon>
        <taxon>Hydrogenibacillus</taxon>
    </lineage>
</organism>
<gene>
    <name evidence="3" type="ORF">HSCHL_2595</name>
    <name evidence="1" type="ORF">KM312_10565</name>
    <name evidence="2" type="ORF">SA87_02060</name>
</gene>
<dbReference type="RefSeq" id="WP_066200635.1">
    <property type="nucleotide sequence ID" value="NZ_CBCSAS010000025.1"/>
</dbReference>
<dbReference type="Proteomes" id="UP000748108">
    <property type="component" value="Unassembled WGS sequence"/>
</dbReference>
<dbReference type="SUPFAM" id="SSF82784">
    <property type="entry name" value="OsmC-like"/>
    <property type="match status" value="1"/>
</dbReference>
<proteinExistence type="predicted"/>
<dbReference type="AlphaFoldDB" id="A0A132NBW0"/>
<dbReference type="EMBL" id="PEBV01000021">
    <property type="protein sequence ID" value="PTQ52816.1"/>
    <property type="molecule type" value="Genomic_DNA"/>
</dbReference>
<dbReference type="Gene3D" id="3.30.300.20">
    <property type="match status" value="1"/>
</dbReference>
<sequence length="148" mass="16230">MRVQLAWEGKMHFVGRGETSGHAVSIDAAPEVGGENRGARPMELLLHGLGGCTAIDIVSILKKMRLSFDAFSLDIEAERAAEHPRRFTRIHLHYRLQGTDLPPEKVRRAIRLSMDKYCSAAASLNAALTATFEINGERFSADAPSVEA</sequence>
<dbReference type="InterPro" id="IPR003718">
    <property type="entry name" value="OsmC/Ohr_fam"/>
</dbReference>
<dbReference type="OrthoDB" id="9804010at2"/>
<dbReference type="Pfam" id="PF02566">
    <property type="entry name" value="OsmC"/>
    <property type="match status" value="1"/>
</dbReference>
<dbReference type="EMBL" id="JXBB01000016">
    <property type="protein sequence ID" value="OAR04416.1"/>
    <property type="molecule type" value="Genomic_DNA"/>
</dbReference>
<evidence type="ECO:0000313" key="4">
    <source>
        <dbReference type="Proteomes" id="UP000243024"/>
    </source>
</evidence>
<evidence type="ECO:0000313" key="1">
    <source>
        <dbReference type="EMBL" id="MBT9283063.1"/>
    </source>
</evidence>
<accession>A0A132NBW0</accession>
<protein>
    <submittedName>
        <fullName evidence="1">OsmC family protein</fullName>
    </submittedName>
    <submittedName>
        <fullName evidence="3">OsmC/Ohr family protein</fullName>
    </submittedName>
    <submittedName>
        <fullName evidence="2">Peroxiredoxin</fullName>
    </submittedName>
</protein>
<reference evidence="3 5" key="2">
    <citation type="submission" date="2017-08" db="EMBL/GenBank/DDBJ databases">
        <title>Burning lignite coal seam in the remote Altai Mountains harbors a hydrogen-driven thermophilic microbial community.</title>
        <authorList>
            <person name="Kadnikov V.V."/>
            <person name="Mardanov A.V."/>
            <person name="Ivasenko D."/>
            <person name="Beletsky A.V."/>
            <person name="Karnachuk O.V."/>
            <person name="Ravin N.V."/>
        </authorList>
    </citation>
    <scope>NUCLEOTIDE SEQUENCE [LARGE SCALE GENOMIC DNA]</scope>
    <source>
        <strain evidence="3">AL33</strain>
    </source>
</reference>
<comment type="caution">
    <text evidence="2">The sequence shown here is derived from an EMBL/GenBank/DDBJ whole genome shotgun (WGS) entry which is preliminary data.</text>
</comment>
<dbReference type="PANTHER" id="PTHR34352">
    <property type="entry name" value="PROTEIN YHFA"/>
    <property type="match status" value="1"/>
</dbReference>
<dbReference type="PANTHER" id="PTHR34352:SF1">
    <property type="entry name" value="PROTEIN YHFA"/>
    <property type="match status" value="1"/>
</dbReference>
<dbReference type="Proteomes" id="UP000243024">
    <property type="component" value="Unassembled WGS sequence"/>
</dbReference>
<name>A0A132NBW0_HYDSH</name>
<evidence type="ECO:0000313" key="5">
    <source>
        <dbReference type="Proteomes" id="UP000244180"/>
    </source>
</evidence>
<reference evidence="2 4" key="1">
    <citation type="submission" date="2015-09" db="EMBL/GenBank/DDBJ databases">
        <title>Draft genome sequence of Hydrogenibacillus schlegelii DSM 2000.</title>
        <authorList>
            <person name="Hemp J."/>
        </authorList>
    </citation>
    <scope>NUCLEOTIDE SEQUENCE [LARGE SCALE GENOMIC DNA]</scope>
    <source>
        <strain evidence="2 4">MA 48</strain>
    </source>
</reference>
<keyword evidence="4" id="KW-1185">Reference proteome</keyword>
<evidence type="ECO:0000313" key="2">
    <source>
        <dbReference type="EMBL" id="OAR04416.1"/>
    </source>
</evidence>
<evidence type="ECO:0000313" key="3">
    <source>
        <dbReference type="EMBL" id="PTQ52816.1"/>
    </source>
</evidence>
<reference evidence="1" key="3">
    <citation type="journal article" date="2021" name="Microbiology">
        <title>Metagenomic Analysis of the Microbial Community in the Underground Coal Fire Area (Kemerovo Region, Russia) Revealed Predominance of Thermophilic Members of the Phyla Deinococcus-thermus, Aquificae, and Firmicutes.</title>
        <authorList>
            <person name="Kadnikov V."/>
            <person name="Mardanov A.V."/>
            <person name="Beletsky A.V."/>
            <person name="Karnachuk O.V."/>
            <person name="Ravin N.V."/>
        </authorList>
    </citation>
    <scope>NUCLEOTIDE SEQUENCE</scope>
    <source>
        <strain evidence="1">RBS10-49</strain>
    </source>
</reference>
<dbReference type="InterPro" id="IPR015946">
    <property type="entry name" value="KH_dom-like_a/b"/>
</dbReference>
<dbReference type="Proteomes" id="UP000244180">
    <property type="component" value="Unassembled WGS sequence"/>
</dbReference>
<dbReference type="InterPro" id="IPR036102">
    <property type="entry name" value="OsmC/Ohrsf"/>
</dbReference>